<keyword evidence="2" id="KW-1185">Reference proteome</keyword>
<accession>A0AAV7M749</accession>
<protein>
    <submittedName>
        <fullName evidence="1">Uncharacterized protein</fullName>
    </submittedName>
</protein>
<proteinExistence type="predicted"/>
<comment type="caution">
    <text evidence="1">The sequence shown here is derived from an EMBL/GenBank/DDBJ whole genome shotgun (WGS) entry which is preliminary data.</text>
</comment>
<organism evidence="1 2">
    <name type="scientific">Pleurodeles waltl</name>
    <name type="common">Iberian ribbed newt</name>
    <dbReference type="NCBI Taxonomy" id="8319"/>
    <lineage>
        <taxon>Eukaryota</taxon>
        <taxon>Metazoa</taxon>
        <taxon>Chordata</taxon>
        <taxon>Craniata</taxon>
        <taxon>Vertebrata</taxon>
        <taxon>Euteleostomi</taxon>
        <taxon>Amphibia</taxon>
        <taxon>Batrachia</taxon>
        <taxon>Caudata</taxon>
        <taxon>Salamandroidea</taxon>
        <taxon>Salamandridae</taxon>
        <taxon>Pleurodelinae</taxon>
        <taxon>Pleurodeles</taxon>
    </lineage>
</organism>
<dbReference type="Proteomes" id="UP001066276">
    <property type="component" value="Chromosome 10"/>
</dbReference>
<dbReference type="EMBL" id="JANPWB010000014">
    <property type="protein sequence ID" value="KAJ1097713.1"/>
    <property type="molecule type" value="Genomic_DNA"/>
</dbReference>
<evidence type="ECO:0000313" key="2">
    <source>
        <dbReference type="Proteomes" id="UP001066276"/>
    </source>
</evidence>
<name>A0AAV7M749_PLEWA</name>
<dbReference type="AlphaFoldDB" id="A0AAV7M749"/>
<evidence type="ECO:0000313" key="1">
    <source>
        <dbReference type="EMBL" id="KAJ1097713.1"/>
    </source>
</evidence>
<reference evidence="1" key="1">
    <citation type="journal article" date="2022" name="bioRxiv">
        <title>Sequencing and chromosome-scale assembly of the giantPleurodeles waltlgenome.</title>
        <authorList>
            <person name="Brown T."/>
            <person name="Elewa A."/>
            <person name="Iarovenko S."/>
            <person name="Subramanian E."/>
            <person name="Araus A.J."/>
            <person name="Petzold A."/>
            <person name="Susuki M."/>
            <person name="Suzuki K.-i.T."/>
            <person name="Hayashi T."/>
            <person name="Toyoda A."/>
            <person name="Oliveira C."/>
            <person name="Osipova E."/>
            <person name="Leigh N.D."/>
            <person name="Simon A."/>
            <person name="Yun M.H."/>
        </authorList>
    </citation>
    <scope>NUCLEOTIDE SEQUENCE</scope>
    <source>
        <strain evidence="1">20211129_DDA</strain>
        <tissue evidence="1">Liver</tissue>
    </source>
</reference>
<gene>
    <name evidence="1" type="ORF">NDU88_002830</name>
</gene>
<sequence>MKARVHEYLNESVQNDGCAAENKVPFGKHMKTNQHITSPSSILELKKCTSSFLPEEDALSLAEKFRGTMKRGNKELEEVQRMAQDLNQYLLCDMHFVQPEAELEMLMEIQLQFVLTRSKEPIPKDNVGWMDDVRIVEWLEEMVRQTVVRVQSIYKKYYDKRKGTKEKTVKVDDLVKVRKVGKVPKG</sequence>